<reference evidence="1 2" key="1">
    <citation type="submission" date="2022-06" db="EMBL/GenBank/DDBJ databases">
        <title>Draft genome sequence of type strain Streptomyces rubrisoli DSM 42083.</title>
        <authorList>
            <person name="Duangmal K."/>
            <person name="Klaysubun C."/>
        </authorList>
    </citation>
    <scope>NUCLEOTIDE SEQUENCE [LARGE SCALE GENOMIC DNA]</scope>
    <source>
        <strain evidence="1 2">DSM 42083</strain>
    </source>
</reference>
<evidence type="ECO:0000313" key="2">
    <source>
        <dbReference type="Proteomes" id="UP001206206"/>
    </source>
</evidence>
<keyword evidence="2" id="KW-1185">Reference proteome</keyword>
<organism evidence="1 2">
    <name type="scientific">Streptantibioticus rubrisoli</name>
    <dbReference type="NCBI Taxonomy" id="1387313"/>
    <lineage>
        <taxon>Bacteria</taxon>
        <taxon>Bacillati</taxon>
        <taxon>Actinomycetota</taxon>
        <taxon>Actinomycetes</taxon>
        <taxon>Kitasatosporales</taxon>
        <taxon>Streptomycetaceae</taxon>
        <taxon>Streptantibioticus</taxon>
    </lineage>
</organism>
<proteinExistence type="predicted"/>
<dbReference type="RefSeq" id="WP_255926621.1">
    <property type="nucleotide sequence ID" value="NZ_JANFNH010000007.1"/>
</dbReference>
<sequence length="53" mass="5935">MATLLDGEALPIVRPYVLAHEQRQQRQRRRALMLATMGVDVGPHTILGVEVAR</sequence>
<dbReference type="Proteomes" id="UP001206206">
    <property type="component" value="Unassembled WGS sequence"/>
</dbReference>
<accession>A0ABT1PAQ1</accession>
<evidence type="ECO:0000313" key="1">
    <source>
        <dbReference type="EMBL" id="MCQ4042446.1"/>
    </source>
</evidence>
<protein>
    <submittedName>
        <fullName evidence="1">Uncharacterized protein</fullName>
    </submittedName>
</protein>
<gene>
    <name evidence="1" type="ORF">NON19_10460</name>
</gene>
<dbReference type="EMBL" id="JANFNH010000007">
    <property type="protein sequence ID" value="MCQ4042446.1"/>
    <property type="molecule type" value="Genomic_DNA"/>
</dbReference>
<comment type="caution">
    <text evidence="1">The sequence shown here is derived from an EMBL/GenBank/DDBJ whole genome shotgun (WGS) entry which is preliminary data.</text>
</comment>
<name>A0ABT1PAQ1_9ACTN</name>